<evidence type="ECO:0000259" key="16">
    <source>
        <dbReference type="Pfam" id="PF01502"/>
    </source>
</evidence>
<dbReference type="InterPro" id="IPR002496">
    <property type="entry name" value="PRib_AMP_CycHydrolase_dom"/>
</dbReference>
<comment type="similarity">
    <text evidence="6 15">In the C-terminal section; belongs to the PRA-PH family.</text>
</comment>
<evidence type="ECO:0000256" key="5">
    <source>
        <dbReference type="ARBA" id="ARBA00005204"/>
    </source>
</evidence>
<feature type="region of interest" description="Phosphoribosyl-ATP pyrophosphohydrolase" evidence="15">
    <location>
        <begin position="114"/>
        <end position="205"/>
    </location>
</feature>
<accession>D1B858</accession>
<dbReference type="RefSeq" id="WP_012868977.1">
    <property type="nucleotide sequence ID" value="NC_013522.1"/>
</dbReference>
<comment type="subcellular location">
    <subcellularLocation>
        <location evidence="3 15">Cytoplasm</location>
    </subcellularLocation>
</comment>
<evidence type="ECO:0000256" key="11">
    <source>
        <dbReference type="ARBA" id="ARBA00022801"/>
    </source>
</evidence>
<dbReference type="GO" id="GO:0004635">
    <property type="term" value="F:phosphoribosyl-AMP cyclohydrolase activity"/>
    <property type="evidence" value="ECO:0007669"/>
    <property type="project" value="UniProtKB-UniRule"/>
</dbReference>
<dbReference type="eggNOG" id="COG0140">
    <property type="taxonomic scope" value="Bacteria"/>
</dbReference>
<evidence type="ECO:0000256" key="9">
    <source>
        <dbReference type="ARBA" id="ARBA00022605"/>
    </source>
</evidence>
<dbReference type="STRING" id="525903.Taci_0222"/>
<dbReference type="NCBIfam" id="TIGR03188">
    <property type="entry name" value="histidine_hisI"/>
    <property type="match status" value="1"/>
</dbReference>
<dbReference type="GO" id="GO:0005737">
    <property type="term" value="C:cytoplasm"/>
    <property type="evidence" value="ECO:0007669"/>
    <property type="project" value="UniProtKB-SubCell"/>
</dbReference>
<evidence type="ECO:0000256" key="7">
    <source>
        <dbReference type="ARBA" id="ARBA00008299"/>
    </source>
</evidence>
<dbReference type="Gene3D" id="3.10.20.810">
    <property type="entry name" value="Phosphoribosyl-AMP cyclohydrolase"/>
    <property type="match status" value="1"/>
</dbReference>
<dbReference type="SUPFAM" id="SSF141734">
    <property type="entry name" value="HisI-like"/>
    <property type="match status" value="1"/>
</dbReference>
<evidence type="ECO:0000256" key="12">
    <source>
        <dbReference type="ARBA" id="ARBA00022840"/>
    </source>
</evidence>
<dbReference type="Proteomes" id="UP000002030">
    <property type="component" value="Chromosome"/>
</dbReference>
<evidence type="ECO:0000256" key="6">
    <source>
        <dbReference type="ARBA" id="ARBA00007731"/>
    </source>
</evidence>
<evidence type="ECO:0000313" key="17">
    <source>
        <dbReference type="EMBL" id="ACZ18461.1"/>
    </source>
</evidence>
<name>D1B858_THEAS</name>
<dbReference type="SUPFAM" id="SSF101386">
    <property type="entry name" value="all-alpha NTP pyrophosphatases"/>
    <property type="match status" value="1"/>
</dbReference>
<evidence type="ECO:0000256" key="4">
    <source>
        <dbReference type="ARBA" id="ARBA00005169"/>
    </source>
</evidence>
<comment type="catalytic activity">
    <reaction evidence="2 15">
        <text>1-(5-phospho-beta-D-ribosyl)-ATP + H2O = 1-(5-phospho-beta-D-ribosyl)-5'-AMP + diphosphate + H(+)</text>
        <dbReference type="Rhea" id="RHEA:22828"/>
        <dbReference type="ChEBI" id="CHEBI:15377"/>
        <dbReference type="ChEBI" id="CHEBI:15378"/>
        <dbReference type="ChEBI" id="CHEBI:33019"/>
        <dbReference type="ChEBI" id="CHEBI:59457"/>
        <dbReference type="ChEBI" id="CHEBI:73183"/>
        <dbReference type="EC" id="3.6.1.31"/>
    </reaction>
</comment>
<sequence length="205" mass="22944">MTDRIEWGNEDLLPVVVQSARSGRVLMLAYANREALDLTLDRGEAWFFSRSRGRLWRKGETSGNTMRVLEVRLDCDGDSILYLVEESGPACHTGERSCFHRVLKGSGGEACLFLHRLAEIVDQRISRGDQGSYTRSLWERGASRIAQKVGEEGVEVALAVATMDRERAVEEAADLLYHLTVALRRVDATLLDAEQVLMARHQARG</sequence>
<comment type="pathway">
    <text evidence="5 15">Amino-acid biosynthesis; L-histidine biosynthesis; L-histidine from 5-phospho-alpha-D-ribose 1-diphosphate: step 2/9.</text>
</comment>
<comment type="pathway">
    <text evidence="4 15">Amino-acid biosynthesis; L-histidine biosynthesis; L-histidine from 5-phospho-alpha-D-ribose 1-diphosphate: step 3/9.</text>
</comment>
<dbReference type="HAMAP" id="MF_01019">
    <property type="entry name" value="HisIE"/>
    <property type="match status" value="1"/>
</dbReference>
<keyword evidence="11 15" id="KW-0378">Hydrolase</keyword>
<dbReference type="HAMAP" id="MF_01021">
    <property type="entry name" value="HisI"/>
    <property type="match status" value="1"/>
</dbReference>
<dbReference type="AlphaFoldDB" id="D1B858"/>
<dbReference type="NCBIfam" id="NF002747">
    <property type="entry name" value="PRK02759.1"/>
    <property type="match status" value="1"/>
</dbReference>
<dbReference type="EC" id="3.6.1.31" evidence="15"/>
<dbReference type="PANTHER" id="PTHR42945:SF1">
    <property type="entry name" value="HISTIDINE BIOSYNTHESIS BIFUNCTIONAL PROTEIN HIS7"/>
    <property type="match status" value="1"/>
</dbReference>
<gene>
    <name evidence="15" type="primary">hisI</name>
    <name evidence="15" type="synonym">hisIE</name>
    <name evidence="17" type="ordered locus">Taci_0222</name>
</gene>
<evidence type="ECO:0000256" key="15">
    <source>
        <dbReference type="HAMAP-Rule" id="MF_01019"/>
    </source>
</evidence>
<dbReference type="Pfam" id="PF01503">
    <property type="entry name" value="PRA-PH"/>
    <property type="match status" value="1"/>
</dbReference>
<dbReference type="UniPathway" id="UPA00031">
    <property type="reaction ID" value="UER00007"/>
</dbReference>
<keyword evidence="18" id="KW-1185">Reference proteome</keyword>
<dbReference type="EC" id="3.5.4.19" evidence="15"/>
<dbReference type="EMBL" id="CP001818">
    <property type="protein sequence ID" value="ACZ18461.1"/>
    <property type="molecule type" value="Genomic_DNA"/>
</dbReference>
<feature type="domain" description="Phosphoribosyl-AMP cyclohydrolase" evidence="16">
    <location>
        <begin position="27"/>
        <end position="100"/>
    </location>
</feature>
<evidence type="ECO:0000313" key="18">
    <source>
        <dbReference type="Proteomes" id="UP000002030"/>
    </source>
</evidence>
<dbReference type="OrthoDB" id="9795769at2"/>
<dbReference type="eggNOG" id="COG0139">
    <property type="taxonomic scope" value="Bacteria"/>
</dbReference>
<dbReference type="CDD" id="cd11534">
    <property type="entry name" value="NTP-PPase_HisIE_like"/>
    <property type="match status" value="1"/>
</dbReference>
<keyword evidence="14 15" id="KW-0511">Multifunctional enzyme</keyword>
<dbReference type="PANTHER" id="PTHR42945">
    <property type="entry name" value="HISTIDINE BIOSYNTHESIS BIFUNCTIONAL PROTEIN"/>
    <property type="match status" value="1"/>
</dbReference>
<dbReference type="EnsemblBacteria" id="ACZ18461">
    <property type="protein sequence ID" value="ACZ18461"/>
    <property type="gene ID" value="Taci_0222"/>
</dbReference>
<keyword evidence="9 15" id="KW-0028">Amino-acid biosynthesis</keyword>
<evidence type="ECO:0000256" key="13">
    <source>
        <dbReference type="ARBA" id="ARBA00023102"/>
    </source>
</evidence>
<dbReference type="Gene3D" id="1.10.287.1080">
    <property type="entry name" value="MazG-like"/>
    <property type="match status" value="1"/>
</dbReference>
<dbReference type="KEGG" id="tai:Taci_0222"/>
<dbReference type="InterPro" id="IPR038019">
    <property type="entry name" value="PRib_AMP_CycHydrolase_sf"/>
</dbReference>
<evidence type="ECO:0000256" key="8">
    <source>
        <dbReference type="ARBA" id="ARBA00022490"/>
    </source>
</evidence>
<keyword evidence="13 15" id="KW-0368">Histidine biosynthesis</keyword>
<proteinExistence type="inferred from homology"/>
<dbReference type="InterPro" id="IPR023019">
    <property type="entry name" value="His_synth_HisIE"/>
</dbReference>
<keyword evidence="10 15" id="KW-0547">Nucleotide-binding</keyword>
<keyword evidence="8 15" id="KW-0963">Cytoplasm</keyword>
<dbReference type="HOGENOM" id="CLU_048577_3_1_0"/>
<protein>
    <recommendedName>
        <fullName evidence="15">Histidine biosynthesis bifunctional protein HisIE</fullName>
    </recommendedName>
    <domain>
        <recommendedName>
            <fullName evidence="15">Phosphoribosyl-AMP cyclohydrolase</fullName>
            <shortName evidence="15">PRA-CH</shortName>
            <ecNumber evidence="15">3.5.4.19</ecNumber>
        </recommendedName>
    </domain>
    <domain>
        <recommendedName>
            <fullName evidence="15">Phosphoribosyl-ATP pyrophosphatase</fullName>
            <shortName evidence="15">PRA-PH</shortName>
            <ecNumber evidence="15">3.6.1.31</ecNumber>
        </recommendedName>
    </domain>
</protein>
<dbReference type="InterPro" id="IPR026660">
    <property type="entry name" value="PRA-CH"/>
</dbReference>
<dbReference type="FunFam" id="3.10.20.810:FF:000001">
    <property type="entry name" value="Histidine biosynthesis bifunctional protein HisIE"/>
    <property type="match status" value="1"/>
</dbReference>
<dbReference type="InterPro" id="IPR021130">
    <property type="entry name" value="PRib-ATP_PPHydrolase-like"/>
</dbReference>
<reference evidence="17 18" key="1">
    <citation type="journal article" date="2009" name="Stand. Genomic Sci.">
        <title>Complete genome sequence of Thermanaerovibrio acidaminovorans type strain (Su883).</title>
        <authorList>
            <person name="Chovatia M."/>
            <person name="Sikorski J."/>
            <person name="Schroder M."/>
            <person name="Lapidus A."/>
            <person name="Nolan M."/>
            <person name="Tice H."/>
            <person name="Glavina Del Rio T."/>
            <person name="Copeland A."/>
            <person name="Cheng J.F."/>
            <person name="Lucas S."/>
            <person name="Chen F."/>
            <person name="Bruce D."/>
            <person name="Goodwin L."/>
            <person name="Pitluck S."/>
            <person name="Ivanova N."/>
            <person name="Mavromatis K."/>
            <person name="Ovchinnikova G."/>
            <person name="Pati A."/>
            <person name="Chen A."/>
            <person name="Palaniappan K."/>
            <person name="Land M."/>
            <person name="Hauser L."/>
            <person name="Chang Y.J."/>
            <person name="Jeffries C.D."/>
            <person name="Chain P."/>
            <person name="Saunders E."/>
            <person name="Detter J.C."/>
            <person name="Brettin T."/>
            <person name="Rohde M."/>
            <person name="Goker M."/>
            <person name="Spring S."/>
            <person name="Bristow J."/>
            <person name="Markowitz V."/>
            <person name="Hugenholtz P."/>
            <person name="Kyrpides N.C."/>
            <person name="Klenk H.P."/>
            <person name="Eisen J.A."/>
        </authorList>
    </citation>
    <scope>NUCLEOTIDE SEQUENCE [LARGE SCALE GENOMIC DNA]</scope>
    <source>
        <strain evidence="18">ATCC 49978 / DSM 6589 / Su883</strain>
    </source>
</reference>
<evidence type="ECO:0000256" key="1">
    <source>
        <dbReference type="ARBA" id="ARBA00000024"/>
    </source>
</evidence>
<organism evidence="17 18">
    <name type="scientific">Thermanaerovibrio acidaminovorans (strain ATCC 49978 / DSM 6589 / Su883)</name>
    <name type="common">Selenomonas acidaminovorans</name>
    <dbReference type="NCBI Taxonomy" id="525903"/>
    <lineage>
        <taxon>Bacteria</taxon>
        <taxon>Thermotogati</taxon>
        <taxon>Synergistota</taxon>
        <taxon>Synergistia</taxon>
        <taxon>Synergistales</taxon>
        <taxon>Synergistaceae</taxon>
        <taxon>Thermanaerovibrio</taxon>
    </lineage>
</organism>
<evidence type="ECO:0000256" key="10">
    <source>
        <dbReference type="ARBA" id="ARBA00022741"/>
    </source>
</evidence>
<dbReference type="GO" id="GO:0000105">
    <property type="term" value="P:L-histidine biosynthetic process"/>
    <property type="evidence" value="ECO:0007669"/>
    <property type="project" value="UniProtKB-UniRule"/>
</dbReference>
<feature type="region of interest" description="Phosphoribosyl-AMP cyclohydrolase" evidence="15">
    <location>
        <begin position="1"/>
        <end position="113"/>
    </location>
</feature>
<dbReference type="GO" id="GO:0004636">
    <property type="term" value="F:phosphoribosyl-ATP diphosphatase activity"/>
    <property type="evidence" value="ECO:0007669"/>
    <property type="project" value="UniProtKB-UniRule"/>
</dbReference>
<dbReference type="NCBIfam" id="NF000768">
    <property type="entry name" value="PRK00051.1"/>
    <property type="match status" value="1"/>
</dbReference>
<dbReference type="GO" id="GO:0005524">
    <property type="term" value="F:ATP binding"/>
    <property type="evidence" value="ECO:0007669"/>
    <property type="project" value="UniProtKB-KW"/>
</dbReference>
<dbReference type="Pfam" id="PF01502">
    <property type="entry name" value="PRA-CH"/>
    <property type="match status" value="1"/>
</dbReference>
<keyword evidence="12 15" id="KW-0067">ATP-binding</keyword>
<dbReference type="PATRIC" id="fig|525903.6.peg.226"/>
<evidence type="ECO:0000256" key="2">
    <source>
        <dbReference type="ARBA" id="ARBA00001460"/>
    </source>
</evidence>
<comment type="catalytic activity">
    <reaction evidence="1 15">
        <text>1-(5-phospho-beta-D-ribosyl)-5'-AMP + H2O = 1-(5-phospho-beta-D-ribosyl)-5-[(5-phospho-beta-D-ribosylamino)methylideneamino]imidazole-4-carboxamide</text>
        <dbReference type="Rhea" id="RHEA:20049"/>
        <dbReference type="ChEBI" id="CHEBI:15377"/>
        <dbReference type="ChEBI" id="CHEBI:58435"/>
        <dbReference type="ChEBI" id="CHEBI:59457"/>
        <dbReference type="EC" id="3.5.4.19"/>
    </reaction>
</comment>
<dbReference type="InterPro" id="IPR008179">
    <property type="entry name" value="HisE"/>
</dbReference>
<evidence type="ECO:0000256" key="3">
    <source>
        <dbReference type="ARBA" id="ARBA00004496"/>
    </source>
</evidence>
<comment type="similarity">
    <text evidence="7 15">In the N-terminal section; belongs to the PRA-CH family.</text>
</comment>
<evidence type="ECO:0000256" key="14">
    <source>
        <dbReference type="ARBA" id="ARBA00023268"/>
    </source>
</evidence>